<evidence type="ECO:0000313" key="3">
    <source>
        <dbReference type="Proteomes" id="UP000320547"/>
    </source>
</evidence>
<dbReference type="InterPro" id="IPR029010">
    <property type="entry name" value="ThuA-like"/>
</dbReference>
<dbReference type="Proteomes" id="UP000320547">
    <property type="component" value="Unassembled WGS sequence"/>
</dbReference>
<name>A0A562USG8_9SPHN</name>
<gene>
    <name evidence="2" type="ORF">JN10_0176</name>
</gene>
<comment type="caution">
    <text evidence="2">The sequence shown here is derived from an EMBL/GenBank/DDBJ whole genome shotgun (WGS) entry which is preliminary data.</text>
</comment>
<protein>
    <recommendedName>
        <fullName evidence="1">ThuA-like domain-containing protein</fullName>
    </recommendedName>
</protein>
<feature type="domain" description="ThuA-like" evidence="1">
    <location>
        <begin position="4"/>
        <end position="255"/>
    </location>
</feature>
<dbReference type="Pfam" id="PF06283">
    <property type="entry name" value="ThuA"/>
    <property type="match status" value="1"/>
</dbReference>
<dbReference type="EMBL" id="VLLK01000001">
    <property type="protein sequence ID" value="TWJ08563.1"/>
    <property type="molecule type" value="Genomic_DNA"/>
</dbReference>
<dbReference type="STRING" id="476157.GCA_001663155_00566"/>
<proteinExistence type="predicted"/>
<reference evidence="2 3" key="1">
    <citation type="submission" date="2019-07" db="EMBL/GenBank/DDBJ databases">
        <title>Genomic Encyclopedia of Archaeal and Bacterial Type Strains, Phase II (KMG-II): from individual species to whole genera.</title>
        <authorList>
            <person name="Goeker M."/>
        </authorList>
    </citation>
    <scope>NUCLEOTIDE SEQUENCE [LARGE SCALE GENOMIC DNA]</scope>
    <source>
        <strain evidence="2 3">ATCC BAA-2084</strain>
    </source>
</reference>
<dbReference type="PANTHER" id="PTHR40469:SF2">
    <property type="entry name" value="GALACTOSE-BINDING DOMAIN-LIKE SUPERFAMILY PROTEIN"/>
    <property type="match status" value="1"/>
</dbReference>
<sequence>MKRLLVLSGGHPYEEEPFDTLIRLLGRELGDWDVFHLIHPEAEQAVAKGAVDEADALLFYDMGGYTFGDGVVTSRPPSEGFKQAIARRFDSGKGVVAMHHALAGWADWPEWAEMLGGRFLYQPGEWQGQSVPDSGYRHDITYNAEVVAQHAVTAGLPDQFPFTDELYLCQIDEGAVHPLIRARHEFTRDNFYSAALAVAGEMFANKGWEHPDGSDLVAWWRQVGNAPLVYCQFGDGPETYASPHVQRVLVNALRFTAGGTS</sequence>
<dbReference type="RefSeq" id="WP_067597074.1">
    <property type="nucleotide sequence ID" value="NZ_CP015963.1"/>
</dbReference>
<dbReference type="PANTHER" id="PTHR40469">
    <property type="entry name" value="SECRETED GLYCOSYL HYDROLASE"/>
    <property type="match status" value="1"/>
</dbReference>
<dbReference type="SUPFAM" id="SSF52317">
    <property type="entry name" value="Class I glutamine amidotransferase-like"/>
    <property type="match status" value="1"/>
</dbReference>
<dbReference type="OrthoDB" id="109511at2"/>
<evidence type="ECO:0000313" key="2">
    <source>
        <dbReference type="EMBL" id="TWJ08563.1"/>
    </source>
</evidence>
<dbReference type="Gene3D" id="3.40.50.880">
    <property type="match status" value="1"/>
</dbReference>
<keyword evidence="3" id="KW-1185">Reference proteome</keyword>
<accession>A0A562USG8</accession>
<organism evidence="2 3">
    <name type="scientific">Altererythrobacter ishigakiensis</name>
    <dbReference type="NCBI Taxonomy" id="476157"/>
    <lineage>
        <taxon>Bacteria</taxon>
        <taxon>Pseudomonadati</taxon>
        <taxon>Pseudomonadota</taxon>
        <taxon>Alphaproteobacteria</taxon>
        <taxon>Sphingomonadales</taxon>
        <taxon>Erythrobacteraceae</taxon>
        <taxon>Altererythrobacter</taxon>
    </lineage>
</organism>
<evidence type="ECO:0000259" key="1">
    <source>
        <dbReference type="Pfam" id="PF06283"/>
    </source>
</evidence>
<dbReference type="InterPro" id="IPR029062">
    <property type="entry name" value="Class_I_gatase-like"/>
</dbReference>
<dbReference type="AlphaFoldDB" id="A0A562USG8"/>